<dbReference type="Gene3D" id="6.10.250.1770">
    <property type="match status" value="1"/>
</dbReference>
<protein>
    <submittedName>
        <fullName evidence="5">Ribosomal RNA-processing protein 7-like protein</fullName>
    </submittedName>
</protein>
<dbReference type="InterPro" id="IPR040446">
    <property type="entry name" value="RRP7"/>
</dbReference>
<dbReference type="Proteomes" id="UP000031036">
    <property type="component" value="Unassembled WGS sequence"/>
</dbReference>
<dbReference type="GO" id="GO:0006364">
    <property type="term" value="P:rRNA processing"/>
    <property type="evidence" value="ECO:0007669"/>
    <property type="project" value="TreeGrafter"/>
</dbReference>
<dbReference type="CDD" id="cd12951">
    <property type="entry name" value="RRP7_Rrp7A"/>
    <property type="match status" value="1"/>
</dbReference>
<dbReference type="OrthoDB" id="5390at2759"/>
<feature type="compositionally biased region" description="Polar residues" evidence="3">
    <location>
        <begin position="24"/>
        <end position="45"/>
    </location>
</feature>
<keyword evidence="6" id="KW-1185">Reference proteome</keyword>
<evidence type="ECO:0000259" key="4">
    <source>
        <dbReference type="Pfam" id="PF12923"/>
    </source>
</evidence>
<keyword evidence="2" id="KW-0175">Coiled coil</keyword>
<dbReference type="STRING" id="6265.A0A0B2VS07"/>
<feature type="compositionally biased region" description="Basic residues" evidence="3">
    <location>
        <begin position="1"/>
        <end position="18"/>
    </location>
</feature>
<evidence type="ECO:0000256" key="2">
    <source>
        <dbReference type="SAM" id="Coils"/>
    </source>
</evidence>
<evidence type="ECO:0000256" key="1">
    <source>
        <dbReference type="ARBA" id="ARBA00006110"/>
    </source>
</evidence>
<sequence length="355" mass="40905">MKAKNRRKLRSSLKHKLAVKTSERLSVNSNEVSEASTTNDEQSFNADKLNGDKKMIRKHEKLLLRKRKKRKSLNDNIVGKKSREADFESAEVTSIAATSADEPFDLNKLRAVRYHLNEIYQAKRSLFLKSDASDPHSLIVLNIPPFISAESVKTILEHTVAEGCSLKEVVIKRSMLKNADQNETYRAASASFENEQDVERVLRNSDVRKDVICLSSIGVDILPCGITKYVREYRQSIVSPDELQKRVDVFFEVHDARIREEREKAKRMHNVPDADGWITVTRSRFKRVPAAIVVKNKEDLLKLSKSKKRSNDNIPFYTFQLKQSKIKHLEELRKKFEEDKKKLALAKAARKFRPD</sequence>
<comment type="caution">
    <text evidence="5">The sequence shown here is derived from an EMBL/GenBank/DDBJ whole genome shotgun (WGS) entry which is preliminary data.</text>
</comment>
<dbReference type="PANTHER" id="PTHR13191:SF0">
    <property type="entry name" value="RIBOSOMAL RNA-PROCESSING PROTEIN 7 HOMOLOG A-RELATED"/>
    <property type="match status" value="1"/>
</dbReference>
<dbReference type="EMBL" id="JPKZ01000985">
    <property type="protein sequence ID" value="KHN84483.1"/>
    <property type="molecule type" value="Genomic_DNA"/>
</dbReference>
<name>A0A0B2VS07_TOXCA</name>
<accession>A0A0B2VS07</accession>
<proteinExistence type="inferred from homology"/>
<dbReference type="GO" id="GO:0032545">
    <property type="term" value="C:CURI complex"/>
    <property type="evidence" value="ECO:0007669"/>
    <property type="project" value="TreeGrafter"/>
</dbReference>
<dbReference type="InterPro" id="IPR024326">
    <property type="entry name" value="RRP7_C"/>
</dbReference>
<evidence type="ECO:0000313" key="5">
    <source>
        <dbReference type="EMBL" id="KHN84483.1"/>
    </source>
</evidence>
<feature type="region of interest" description="Disordered" evidence="3">
    <location>
        <begin position="1"/>
        <end position="50"/>
    </location>
</feature>
<feature type="domain" description="Ribosomal RNA-processing protein 7 C-terminal" evidence="4">
    <location>
        <begin position="235"/>
        <end position="354"/>
    </location>
</feature>
<evidence type="ECO:0000256" key="3">
    <source>
        <dbReference type="SAM" id="MobiDB-lite"/>
    </source>
</evidence>
<reference evidence="5 6" key="1">
    <citation type="submission" date="2014-11" db="EMBL/GenBank/DDBJ databases">
        <title>Genetic blueprint of the zoonotic pathogen Toxocara canis.</title>
        <authorList>
            <person name="Zhu X.-Q."/>
            <person name="Korhonen P.K."/>
            <person name="Cai H."/>
            <person name="Young N.D."/>
            <person name="Nejsum P."/>
            <person name="von Samson-Himmelstjerna G."/>
            <person name="Boag P.R."/>
            <person name="Tan P."/>
            <person name="Li Q."/>
            <person name="Min J."/>
            <person name="Yang Y."/>
            <person name="Wang X."/>
            <person name="Fang X."/>
            <person name="Hall R.S."/>
            <person name="Hofmann A."/>
            <person name="Sternberg P.W."/>
            <person name="Jex A.R."/>
            <person name="Gasser R.B."/>
        </authorList>
    </citation>
    <scope>NUCLEOTIDE SEQUENCE [LARGE SCALE GENOMIC DNA]</scope>
    <source>
        <strain evidence="5">PN_DK_2014</strain>
    </source>
</reference>
<feature type="coiled-coil region" evidence="2">
    <location>
        <begin position="319"/>
        <end position="349"/>
    </location>
</feature>
<dbReference type="Pfam" id="PF12923">
    <property type="entry name" value="RRP7"/>
    <property type="match status" value="1"/>
</dbReference>
<dbReference type="AlphaFoldDB" id="A0A0B2VS07"/>
<dbReference type="OMA" id="TVTKSHY"/>
<organism evidence="5 6">
    <name type="scientific">Toxocara canis</name>
    <name type="common">Canine roundworm</name>
    <dbReference type="NCBI Taxonomy" id="6265"/>
    <lineage>
        <taxon>Eukaryota</taxon>
        <taxon>Metazoa</taxon>
        <taxon>Ecdysozoa</taxon>
        <taxon>Nematoda</taxon>
        <taxon>Chromadorea</taxon>
        <taxon>Rhabditida</taxon>
        <taxon>Spirurina</taxon>
        <taxon>Ascaridomorpha</taxon>
        <taxon>Ascaridoidea</taxon>
        <taxon>Toxocaridae</taxon>
        <taxon>Toxocara</taxon>
    </lineage>
</organism>
<dbReference type="GO" id="GO:0000028">
    <property type="term" value="P:ribosomal small subunit assembly"/>
    <property type="evidence" value="ECO:0007669"/>
    <property type="project" value="TreeGrafter"/>
</dbReference>
<comment type="similarity">
    <text evidence="1">Belongs to the RRP7 family.</text>
</comment>
<dbReference type="GO" id="GO:0034456">
    <property type="term" value="C:UTP-C complex"/>
    <property type="evidence" value="ECO:0007669"/>
    <property type="project" value="TreeGrafter"/>
</dbReference>
<evidence type="ECO:0000313" key="6">
    <source>
        <dbReference type="Proteomes" id="UP000031036"/>
    </source>
</evidence>
<gene>
    <name evidence="5" type="primary">ZC434.4</name>
    <name evidence="5" type="ORF">Tcan_15546</name>
</gene>
<dbReference type="PANTHER" id="PTHR13191">
    <property type="entry name" value="RIBOSOMAL RNA PROCESSING PROTEIN 7-RELATED"/>
    <property type="match status" value="1"/>
</dbReference>